<evidence type="ECO:0000313" key="4">
    <source>
        <dbReference type="EMBL" id="VFT91872.1"/>
    </source>
</evidence>
<dbReference type="PANTHER" id="PTHR22835:SF659">
    <property type="entry name" value="GDSL LIPASE_ACYLHYDROLASE, PUTATIVE (AFU_ORTHOLOGUE AFUA_2G00510)-RELATED"/>
    <property type="match status" value="1"/>
</dbReference>
<dbReference type="Gene3D" id="3.40.50.1110">
    <property type="entry name" value="SGNH hydrolase"/>
    <property type="match status" value="1"/>
</dbReference>
<dbReference type="EMBL" id="CAADRA010005638">
    <property type="protein sequence ID" value="VFT91872.1"/>
    <property type="molecule type" value="Genomic_DNA"/>
</dbReference>
<protein>
    <submittedName>
        <fullName evidence="4">Aste57867_15058 protein</fullName>
    </submittedName>
</protein>
<dbReference type="PANTHER" id="PTHR22835">
    <property type="entry name" value="ZINC FINGER FYVE DOMAIN CONTAINING PROTEIN"/>
    <property type="match status" value="1"/>
</dbReference>
<comment type="similarity">
    <text evidence="1">Belongs to the 'GDSL' lipolytic enzyme family.</text>
</comment>
<dbReference type="GO" id="GO:0016788">
    <property type="term" value="F:hydrolase activity, acting on ester bonds"/>
    <property type="evidence" value="ECO:0007669"/>
    <property type="project" value="InterPro"/>
</dbReference>
<accession>A0A485L2I4</accession>
<name>A0A485L2I4_9STRA</name>
<keyword evidence="2" id="KW-0732">Signal</keyword>
<dbReference type="SUPFAM" id="SSF52266">
    <property type="entry name" value="SGNH hydrolase"/>
    <property type="match status" value="1"/>
</dbReference>
<keyword evidence="5" id="KW-1185">Reference proteome</keyword>
<dbReference type="EMBL" id="VJMH01005617">
    <property type="protein sequence ID" value="KAF0694035.1"/>
    <property type="molecule type" value="Genomic_DNA"/>
</dbReference>
<feature type="chain" id="PRO_5036116303" evidence="2">
    <location>
        <begin position="21"/>
        <end position="305"/>
    </location>
</feature>
<gene>
    <name evidence="4" type="primary">Aste57867_15058</name>
    <name evidence="3" type="ORF">As57867_015002</name>
    <name evidence="4" type="ORF">ASTE57867_15058</name>
</gene>
<evidence type="ECO:0000256" key="2">
    <source>
        <dbReference type="SAM" id="SignalP"/>
    </source>
</evidence>
<reference evidence="3" key="2">
    <citation type="submission" date="2019-06" db="EMBL/GenBank/DDBJ databases">
        <title>Genomics analysis of Aphanomyces spp. identifies a new class of oomycete effector associated with host adaptation.</title>
        <authorList>
            <person name="Gaulin E."/>
        </authorList>
    </citation>
    <scope>NUCLEOTIDE SEQUENCE</scope>
    <source>
        <strain evidence="3">CBS 578.67</strain>
    </source>
</reference>
<evidence type="ECO:0000313" key="5">
    <source>
        <dbReference type="Proteomes" id="UP000332933"/>
    </source>
</evidence>
<dbReference type="Proteomes" id="UP000332933">
    <property type="component" value="Unassembled WGS sequence"/>
</dbReference>
<reference evidence="4 5" key="1">
    <citation type="submission" date="2019-03" db="EMBL/GenBank/DDBJ databases">
        <authorList>
            <person name="Gaulin E."/>
            <person name="Dumas B."/>
        </authorList>
    </citation>
    <scope>NUCLEOTIDE SEQUENCE [LARGE SCALE GENOMIC DNA]</scope>
    <source>
        <strain evidence="4">CBS 568.67</strain>
    </source>
</reference>
<proteinExistence type="inferred from homology"/>
<dbReference type="AlphaFoldDB" id="A0A485L2I4"/>
<feature type="signal peptide" evidence="2">
    <location>
        <begin position="1"/>
        <end position="20"/>
    </location>
</feature>
<dbReference type="OrthoDB" id="62255at2759"/>
<dbReference type="InterPro" id="IPR001087">
    <property type="entry name" value="GDSL"/>
</dbReference>
<organism evidence="4 5">
    <name type="scientific">Aphanomyces stellatus</name>
    <dbReference type="NCBI Taxonomy" id="120398"/>
    <lineage>
        <taxon>Eukaryota</taxon>
        <taxon>Sar</taxon>
        <taxon>Stramenopiles</taxon>
        <taxon>Oomycota</taxon>
        <taxon>Saprolegniomycetes</taxon>
        <taxon>Saprolegniales</taxon>
        <taxon>Verrucalvaceae</taxon>
        <taxon>Aphanomyces</taxon>
    </lineage>
</organism>
<dbReference type="InterPro" id="IPR036514">
    <property type="entry name" value="SGNH_hydro_sf"/>
</dbReference>
<sequence>MTILRSLVVAVACLAAVAAAANIRGIPRIRKVVNFGDSSSDTGSGAFVLTKGQVPSNAYWNGRFSNGPTYIETVAALLQASLVSYATGGATTDNHKIQGSLKDRSVANSPLYLVPSATEQAKQYSWTTRETIPCREILYVIGIGNNDASFNTAFQLNFTGTAVANSQYEIWSTLANAGAVNIVVMVPPTLGSPFLIDYGIQLHKLAVEFKDDRPEVNLGLFEMPELMSNVLPALPAFGFAHSFLDPCCKGNMYSGLPPQGNVVRCANPDVYLMYDSVHATAAFHRIIGAAVVDFIQTWFNLPPVS</sequence>
<evidence type="ECO:0000256" key="1">
    <source>
        <dbReference type="ARBA" id="ARBA00008668"/>
    </source>
</evidence>
<evidence type="ECO:0000313" key="3">
    <source>
        <dbReference type="EMBL" id="KAF0694035.1"/>
    </source>
</evidence>
<dbReference type="Pfam" id="PF00657">
    <property type="entry name" value="Lipase_GDSL"/>
    <property type="match status" value="1"/>
</dbReference>